<evidence type="ECO:0000256" key="6">
    <source>
        <dbReference type="ARBA" id="ARBA00047939"/>
    </source>
</evidence>
<dbReference type="InterPro" id="IPR003812">
    <property type="entry name" value="Fido"/>
</dbReference>
<dbReference type="EMBL" id="CP119317">
    <property type="protein sequence ID" value="WEK54564.1"/>
    <property type="molecule type" value="Genomic_DNA"/>
</dbReference>
<dbReference type="GO" id="GO:0005524">
    <property type="term" value="F:ATP binding"/>
    <property type="evidence" value="ECO:0007669"/>
    <property type="project" value="UniProtKB-KW"/>
</dbReference>
<gene>
    <name evidence="9" type="ORF">P0Y55_00335</name>
</gene>
<comment type="catalytic activity">
    <reaction evidence="7">
        <text>L-tyrosyl-[protein] + ATP = O-(5'-adenylyl)-L-tyrosyl-[protein] + diphosphate</text>
        <dbReference type="Rhea" id="RHEA:54288"/>
        <dbReference type="Rhea" id="RHEA-COMP:10136"/>
        <dbReference type="Rhea" id="RHEA-COMP:13846"/>
        <dbReference type="ChEBI" id="CHEBI:30616"/>
        <dbReference type="ChEBI" id="CHEBI:33019"/>
        <dbReference type="ChEBI" id="CHEBI:46858"/>
        <dbReference type="ChEBI" id="CHEBI:83624"/>
        <dbReference type="EC" id="2.7.7.108"/>
    </reaction>
</comment>
<keyword evidence="4" id="KW-0067">ATP-binding</keyword>
<dbReference type="Proteomes" id="UP001178662">
    <property type="component" value="Chromosome"/>
</dbReference>
<keyword evidence="10" id="KW-1185">Reference proteome</keyword>
<evidence type="ECO:0000256" key="4">
    <source>
        <dbReference type="ARBA" id="ARBA00022840"/>
    </source>
</evidence>
<evidence type="ECO:0000259" key="8">
    <source>
        <dbReference type="PROSITE" id="PS51459"/>
    </source>
</evidence>
<dbReference type="SUPFAM" id="SSF140931">
    <property type="entry name" value="Fic-like"/>
    <property type="match status" value="1"/>
</dbReference>
<feature type="domain" description="Fido" evidence="8">
    <location>
        <begin position="53"/>
        <end position="192"/>
    </location>
</feature>
<dbReference type="AlphaFoldDB" id="A0AA95JFS5"/>
<dbReference type="PANTHER" id="PTHR39560">
    <property type="entry name" value="PROTEIN ADENYLYLTRANSFERASE FIC-RELATED"/>
    <property type="match status" value="1"/>
</dbReference>
<accession>A0AA95JFS5</accession>
<sequence length="195" mass="22972">MYDQSNSKYCYPDSDVLINVAGFREQKQLDAFERIITVDRLRLLGLKPLKGNYNRNHLCHIHRFIFNDVYPFAGRLRDEDIAKDSFRFANVRFLVSQTDQLLDELRTEDLLKNLSFELYIERLAYYLTELNVLHPFREGNGRTHREFIRCIALESGYFIDWARVDAPTMLKAMIESPINNTKLKDILFAITKGIE</sequence>
<dbReference type="PANTHER" id="PTHR39560:SF1">
    <property type="entry name" value="PROTEIN ADENYLYLTRANSFERASE FIC-RELATED"/>
    <property type="match status" value="1"/>
</dbReference>
<evidence type="ECO:0000256" key="2">
    <source>
        <dbReference type="ARBA" id="ARBA00022695"/>
    </source>
</evidence>
<evidence type="ECO:0000313" key="10">
    <source>
        <dbReference type="Proteomes" id="UP001178662"/>
    </source>
</evidence>
<keyword evidence="2" id="KW-0548">Nucleotidyltransferase</keyword>
<dbReference type="InterPro" id="IPR036597">
    <property type="entry name" value="Fido-like_dom_sf"/>
</dbReference>
<keyword evidence="3" id="KW-0547">Nucleotide-binding</keyword>
<dbReference type="Gene3D" id="1.10.3290.10">
    <property type="entry name" value="Fido-like domain"/>
    <property type="match status" value="1"/>
</dbReference>
<evidence type="ECO:0000256" key="5">
    <source>
        <dbReference type="ARBA" id="ARBA00034531"/>
    </source>
</evidence>
<keyword evidence="1" id="KW-0808">Transferase</keyword>
<name>A0AA95JFS5_9BACL</name>
<dbReference type="Pfam" id="PF02661">
    <property type="entry name" value="Fic"/>
    <property type="match status" value="1"/>
</dbReference>
<organism evidence="9 10">
    <name type="scientific">Candidatus Cohnella colombiensis</name>
    <dbReference type="NCBI Taxonomy" id="3121368"/>
    <lineage>
        <taxon>Bacteria</taxon>
        <taxon>Bacillati</taxon>
        <taxon>Bacillota</taxon>
        <taxon>Bacilli</taxon>
        <taxon>Bacillales</taxon>
        <taxon>Paenibacillaceae</taxon>
        <taxon>Cohnella</taxon>
    </lineage>
</organism>
<reference evidence="9" key="1">
    <citation type="submission" date="2023-03" db="EMBL/GenBank/DDBJ databases">
        <title>Andean soil-derived lignocellulolytic bacterial consortium as a source of novel taxa and putative plastic-active enzymes.</title>
        <authorList>
            <person name="Diaz-Garcia L."/>
            <person name="Chuvochina M."/>
            <person name="Feuerriegel G."/>
            <person name="Bunk B."/>
            <person name="Sproer C."/>
            <person name="Streit W.R."/>
            <person name="Rodriguez L.M."/>
            <person name="Overmann J."/>
            <person name="Jimenez D.J."/>
        </authorList>
    </citation>
    <scope>NUCLEOTIDE SEQUENCE</scope>
    <source>
        <strain evidence="9">MAG 2441</strain>
    </source>
</reference>
<evidence type="ECO:0000256" key="7">
    <source>
        <dbReference type="ARBA" id="ARBA00048696"/>
    </source>
</evidence>
<evidence type="ECO:0000313" key="9">
    <source>
        <dbReference type="EMBL" id="WEK54564.1"/>
    </source>
</evidence>
<dbReference type="PROSITE" id="PS51459">
    <property type="entry name" value="FIDO"/>
    <property type="match status" value="1"/>
</dbReference>
<proteinExistence type="predicted"/>
<evidence type="ECO:0000256" key="1">
    <source>
        <dbReference type="ARBA" id="ARBA00022679"/>
    </source>
</evidence>
<dbReference type="EC" id="2.7.7.108" evidence="5"/>
<dbReference type="GO" id="GO:0070733">
    <property type="term" value="F:AMPylase activity"/>
    <property type="evidence" value="ECO:0007669"/>
    <property type="project" value="UniProtKB-EC"/>
</dbReference>
<protein>
    <recommendedName>
        <fullName evidence="5">protein adenylyltransferase</fullName>
        <ecNumber evidence="5">2.7.7.108</ecNumber>
    </recommendedName>
</protein>
<dbReference type="GO" id="GO:0051302">
    <property type="term" value="P:regulation of cell division"/>
    <property type="evidence" value="ECO:0007669"/>
    <property type="project" value="TreeGrafter"/>
</dbReference>
<comment type="catalytic activity">
    <reaction evidence="6">
        <text>L-threonyl-[protein] + ATP = 3-O-(5'-adenylyl)-L-threonyl-[protein] + diphosphate</text>
        <dbReference type="Rhea" id="RHEA:54292"/>
        <dbReference type="Rhea" id="RHEA-COMP:11060"/>
        <dbReference type="Rhea" id="RHEA-COMP:13847"/>
        <dbReference type="ChEBI" id="CHEBI:30013"/>
        <dbReference type="ChEBI" id="CHEBI:30616"/>
        <dbReference type="ChEBI" id="CHEBI:33019"/>
        <dbReference type="ChEBI" id="CHEBI:138113"/>
        <dbReference type="EC" id="2.7.7.108"/>
    </reaction>
</comment>
<evidence type="ECO:0000256" key="3">
    <source>
        <dbReference type="ARBA" id="ARBA00022741"/>
    </source>
</evidence>